<dbReference type="GO" id="GO:0016779">
    <property type="term" value="F:nucleotidyltransferase activity"/>
    <property type="evidence" value="ECO:0007669"/>
    <property type="project" value="UniProtKB-KW"/>
</dbReference>
<dbReference type="SMART" id="SM00028">
    <property type="entry name" value="TPR"/>
    <property type="match status" value="7"/>
</dbReference>
<keyword evidence="2 9" id="KW-0328">Glycosyltransferase</keyword>
<dbReference type="SUPFAM" id="SSF56399">
    <property type="entry name" value="ADP-ribosylation"/>
    <property type="match status" value="1"/>
</dbReference>
<dbReference type="SUPFAM" id="SSF48452">
    <property type="entry name" value="TPR-like"/>
    <property type="match status" value="1"/>
</dbReference>
<dbReference type="EMBL" id="CAJNOG010000137">
    <property type="protein sequence ID" value="CAF0995009.1"/>
    <property type="molecule type" value="Genomic_DNA"/>
</dbReference>
<protein>
    <recommendedName>
        <fullName evidence="9">NAD(P)(+)--arginine ADP-ribosyltransferase</fullName>
        <ecNumber evidence="9">2.4.2.31</ecNumber>
    </recommendedName>
    <alternativeName>
        <fullName evidence="9">Mono(ADP-ribosyl)transferase</fullName>
    </alternativeName>
</protein>
<evidence type="ECO:0000256" key="5">
    <source>
        <dbReference type="ARBA" id="ARBA00022737"/>
    </source>
</evidence>
<dbReference type="InterPro" id="IPR011990">
    <property type="entry name" value="TPR-like_helical_dom_sf"/>
</dbReference>
<reference evidence="11" key="1">
    <citation type="submission" date="2021-02" db="EMBL/GenBank/DDBJ databases">
        <authorList>
            <person name="Nowell W R."/>
        </authorList>
    </citation>
    <scope>NUCLEOTIDE SEQUENCE</scope>
</reference>
<accession>A0A814G7Z0</accession>
<dbReference type="PROSITE" id="PS51996">
    <property type="entry name" value="TR_MART"/>
    <property type="match status" value="1"/>
</dbReference>
<dbReference type="EMBL" id="CAJNON010000260">
    <property type="protein sequence ID" value="CAF1150276.1"/>
    <property type="molecule type" value="Genomic_DNA"/>
</dbReference>
<dbReference type="InterPro" id="IPR019734">
    <property type="entry name" value="TPR_rpt"/>
</dbReference>
<evidence type="ECO:0000256" key="3">
    <source>
        <dbReference type="ARBA" id="ARBA00022679"/>
    </source>
</evidence>
<dbReference type="Gene3D" id="3.90.176.10">
    <property type="entry name" value="Toxin ADP-ribosyltransferase, Chain A, domain 1"/>
    <property type="match status" value="1"/>
</dbReference>
<dbReference type="Proteomes" id="UP000663860">
    <property type="component" value="Unassembled WGS sequence"/>
</dbReference>
<evidence type="ECO:0000313" key="12">
    <source>
        <dbReference type="EMBL" id="CAF1150276.1"/>
    </source>
</evidence>
<comment type="catalytic activity">
    <reaction evidence="7 9">
        <text>L-arginyl-[protein] + NAD(+) = N(omega)-(ADP-D-ribosyl)-L-arginyl-[protein] + nicotinamide + H(+)</text>
        <dbReference type="Rhea" id="RHEA:19149"/>
        <dbReference type="Rhea" id="RHEA-COMP:10532"/>
        <dbReference type="Rhea" id="RHEA-COMP:15087"/>
        <dbReference type="ChEBI" id="CHEBI:15378"/>
        <dbReference type="ChEBI" id="CHEBI:17154"/>
        <dbReference type="ChEBI" id="CHEBI:29965"/>
        <dbReference type="ChEBI" id="CHEBI:57540"/>
        <dbReference type="ChEBI" id="CHEBI:142554"/>
        <dbReference type="EC" id="2.4.2.31"/>
    </reaction>
</comment>
<keyword evidence="6 8" id="KW-0802">TPR repeat</keyword>
<evidence type="ECO:0000313" key="14">
    <source>
        <dbReference type="EMBL" id="CAF3975695.1"/>
    </source>
</evidence>
<keyword evidence="9" id="KW-0520">NAD</keyword>
<dbReference type="EMBL" id="CAJOAY010002737">
    <property type="protein sequence ID" value="CAF3975695.1"/>
    <property type="molecule type" value="Genomic_DNA"/>
</dbReference>
<evidence type="ECO:0000313" key="15">
    <source>
        <dbReference type="EMBL" id="CAF4109004.1"/>
    </source>
</evidence>
<dbReference type="InterPro" id="IPR000768">
    <property type="entry name" value="ART"/>
</dbReference>
<dbReference type="EMBL" id="CAJOBB010004932">
    <property type="protein sequence ID" value="CAF4109004.1"/>
    <property type="molecule type" value="Genomic_DNA"/>
</dbReference>
<sequence>MDAMYPVKNLKSPEAAAVSNSQQRRRRMVQDHLLIWLDESMNETNEDYEHTLKQVRTIIDDVNVFTQRDACIDFLTDAQEDIKSFLVVENTIARQLMPLINDIRQLHGVYIFNDIKTLHEEWTKKWQKVKRVHTNIDDIGQGLQLDIKQYNQDSIAMSFITVNEMVSTNNLNQLEPAFMYTQIFKEILLDMQHDEQAVKQFITYCRRYDCVSSTNIDRFEREYHAKLAIWWYTFPSNIYSMLNYALRTLDADAIITIGFFISHLHQQIQQLYEQQINSYERKPFLVYRGQGLMKSDFEKLQKAKGGLISFNNFLSTSQDKEVSLEFAECASTKPDTVGILFIMFIDPCLKSTPFASIKEESYFKDEKEILFSMHTVFRVNAIQQIDNNDQLYQVELRSTSDDDQQLRLLTDRIRGEAGGGTGWQRLGILLLHIGQFDKAEELSNALLEQTSDAGEKAYYYLSLVYVKNDQGVYEKAISYFEKELEIREKTLPSNHPDLATSYNNISLLYTKKGECSKALSFYEKTLEIREKTLPLNYHDIAHTYYNIGALYGFRGEYSKALSFFEKAVEIGQKSLPPNHPDFATSYNSMGLVYANKREYSKALSYYEKALEIREKILPSNHPDFAQSYNLSGLVYDKMQEYSKALSFYEKALEIREKTLPSNHPDLATLNNNIAKVYYSMKDYSKALPYYEHALDIREHALPPIHHHIKTVKDSIEFVKKYF</sequence>
<keyword evidence="3 9" id="KW-0808">Transferase</keyword>
<evidence type="ECO:0000313" key="13">
    <source>
        <dbReference type="EMBL" id="CAF3735584.1"/>
    </source>
</evidence>
<comment type="caution">
    <text evidence="11">The sequence shown here is derived from an EMBL/GenBank/DDBJ whole genome shotgun (WGS) entry which is preliminary data.</text>
</comment>
<feature type="repeat" description="TPR" evidence="8">
    <location>
        <begin position="667"/>
        <end position="700"/>
    </location>
</feature>
<name>A0A814G7Z0_9BILA</name>
<feature type="repeat" description="TPR" evidence="8">
    <location>
        <begin position="499"/>
        <end position="532"/>
    </location>
</feature>
<dbReference type="PROSITE" id="PS50005">
    <property type="entry name" value="TPR"/>
    <property type="match status" value="5"/>
</dbReference>
<evidence type="ECO:0000256" key="7">
    <source>
        <dbReference type="ARBA" id="ARBA00047597"/>
    </source>
</evidence>
<dbReference type="Pfam" id="PF01129">
    <property type="entry name" value="ART"/>
    <property type="match status" value="1"/>
</dbReference>
<feature type="repeat" description="TPR" evidence="8">
    <location>
        <begin position="583"/>
        <end position="616"/>
    </location>
</feature>
<keyword evidence="9" id="KW-0521">NADP</keyword>
<evidence type="ECO:0000256" key="8">
    <source>
        <dbReference type="PROSITE-ProRule" id="PRU00339"/>
    </source>
</evidence>
<dbReference type="Proteomes" id="UP000663868">
    <property type="component" value="Unassembled WGS sequence"/>
</dbReference>
<dbReference type="Proteomes" id="UP000663891">
    <property type="component" value="Unassembled WGS sequence"/>
</dbReference>
<evidence type="ECO:0000256" key="2">
    <source>
        <dbReference type="ARBA" id="ARBA00022676"/>
    </source>
</evidence>
<dbReference type="PANTHER" id="PTHR45641">
    <property type="entry name" value="TETRATRICOPEPTIDE REPEAT PROTEIN (AFU_ORTHOLOGUE AFUA_6G03870)"/>
    <property type="match status" value="1"/>
</dbReference>
<dbReference type="EC" id="2.4.2.31" evidence="9"/>
<keyword evidence="5" id="KW-0677">Repeat</keyword>
<evidence type="ECO:0000256" key="4">
    <source>
        <dbReference type="ARBA" id="ARBA00022695"/>
    </source>
</evidence>
<keyword evidence="4" id="KW-0548">Nucleotidyltransferase</keyword>
<gene>
    <name evidence="10" type="ORF">IZO911_LOCUS13379</name>
    <name evidence="11" type="ORF">JYZ213_LOCUS15671</name>
    <name evidence="15" type="ORF">KXQ929_LOCUS34971</name>
    <name evidence="14" type="ORF">OKA104_LOCUS28363</name>
    <name evidence="13" type="ORF">OXD698_LOCUS14552</name>
    <name evidence="12" type="ORF">VCS650_LOCUS22771</name>
</gene>
<dbReference type="EMBL" id="CAJNOE010000107">
    <property type="protein sequence ID" value="CAF0922245.1"/>
    <property type="molecule type" value="Genomic_DNA"/>
</dbReference>
<feature type="repeat" description="TPR" evidence="8">
    <location>
        <begin position="625"/>
        <end position="658"/>
    </location>
</feature>
<dbReference type="PROSITE" id="PS50293">
    <property type="entry name" value="TPR_REGION"/>
    <property type="match status" value="3"/>
</dbReference>
<evidence type="ECO:0000313" key="11">
    <source>
        <dbReference type="EMBL" id="CAF0995009.1"/>
    </source>
</evidence>
<evidence type="ECO:0000313" key="10">
    <source>
        <dbReference type="EMBL" id="CAF0922245.1"/>
    </source>
</evidence>
<evidence type="ECO:0000256" key="9">
    <source>
        <dbReference type="RuleBase" id="RU361228"/>
    </source>
</evidence>
<dbReference type="Pfam" id="PF13424">
    <property type="entry name" value="TPR_12"/>
    <property type="match status" value="3"/>
</dbReference>
<evidence type="ECO:0000256" key="6">
    <source>
        <dbReference type="ARBA" id="ARBA00022803"/>
    </source>
</evidence>
<evidence type="ECO:0000256" key="1">
    <source>
        <dbReference type="ARBA" id="ARBA00009558"/>
    </source>
</evidence>
<dbReference type="Gene3D" id="1.25.40.10">
    <property type="entry name" value="Tetratricopeptide repeat domain"/>
    <property type="match status" value="2"/>
</dbReference>
<dbReference type="Proteomes" id="UP000663844">
    <property type="component" value="Unassembled WGS sequence"/>
</dbReference>
<proteinExistence type="inferred from homology"/>
<comment type="similarity">
    <text evidence="1 9">Belongs to the Arg-specific ADP-ribosyltransferase family.</text>
</comment>
<dbReference type="EMBL" id="CAJOAZ010000922">
    <property type="protein sequence ID" value="CAF3735584.1"/>
    <property type="molecule type" value="Genomic_DNA"/>
</dbReference>
<dbReference type="Proteomes" id="UP000663845">
    <property type="component" value="Unassembled WGS sequence"/>
</dbReference>
<evidence type="ECO:0000313" key="16">
    <source>
        <dbReference type="Proteomes" id="UP000663845"/>
    </source>
</evidence>
<organism evidence="11 16">
    <name type="scientific">Adineta steineri</name>
    <dbReference type="NCBI Taxonomy" id="433720"/>
    <lineage>
        <taxon>Eukaryota</taxon>
        <taxon>Metazoa</taxon>
        <taxon>Spiralia</taxon>
        <taxon>Gnathifera</taxon>
        <taxon>Rotifera</taxon>
        <taxon>Eurotatoria</taxon>
        <taxon>Bdelloidea</taxon>
        <taxon>Adinetida</taxon>
        <taxon>Adinetidae</taxon>
        <taxon>Adineta</taxon>
    </lineage>
</organism>
<dbReference type="Proteomes" id="UP000663881">
    <property type="component" value="Unassembled WGS sequence"/>
</dbReference>
<dbReference type="AlphaFoldDB" id="A0A814G7Z0"/>
<dbReference type="OrthoDB" id="19174at2759"/>
<feature type="repeat" description="TPR" evidence="8">
    <location>
        <begin position="541"/>
        <end position="574"/>
    </location>
</feature>
<dbReference type="PANTHER" id="PTHR45641:SF1">
    <property type="entry name" value="AAA+ ATPASE DOMAIN-CONTAINING PROTEIN"/>
    <property type="match status" value="1"/>
</dbReference>
<dbReference type="GO" id="GO:0106274">
    <property type="term" value="F:NAD+-protein-arginine ADP-ribosyltransferase activity"/>
    <property type="evidence" value="ECO:0007669"/>
    <property type="project" value="UniProtKB-EC"/>
</dbReference>